<dbReference type="AlphaFoldDB" id="A0A1I2J4B2"/>
<dbReference type="eggNOG" id="COG3879">
    <property type="taxonomic scope" value="Bacteria"/>
</dbReference>
<evidence type="ECO:0000256" key="3">
    <source>
        <dbReference type="SAM" id="Phobius"/>
    </source>
</evidence>
<keyword evidence="3" id="KW-0472">Membrane</keyword>
<name>A0A1I2J4B2_9CLOT</name>
<reference evidence="4 7" key="2">
    <citation type="submission" date="2018-03" db="EMBL/GenBank/DDBJ databases">
        <title>The uncultured portion of the human microbiome is neutrally assembled.</title>
        <authorList>
            <person name="Jeraldo P."/>
            <person name="Boardman L."/>
            <person name="White B.A."/>
            <person name="Nelson H."/>
            <person name="Goldenfeld N."/>
            <person name="Chia N."/>
        </authorList>
    </citation>
    <scope>NUCLEOTIDE SEQUENCE [LARGE SCALE GENOMIC DNA]</scope>
    <source>
        <strain evidence="4">CIM:MAG 903</strain>
    </source>
</reference>
<protein>
    <submittedName>
        <fullName evidence="4">DUF881 domain-containing protein</fullName>
    </submittedName>
</protein>
<dbReference type="EMBL" id="FOOE01000001">
    <property type="protein sequence ID" value="SFF49582.1"/>
    <property type="molecule type" value="Genomic_DNA"/>
</dbReference>
<dbReference type="OrthoDB" id="9776196at2"/>
<dbReference type="Proteomes" id="UP000246114">
    <property type="component" value="Unassembled WGS sequence"/>
</dbReference>
<sequence length="244" mass="27905">MKKNEGSIFVFIASIVIGLLISLNIHFGTQTETVILNTKQYQDAYMKKRNLYQEVANLKDTYHDLNKKLQQYESKDKDNTKVMDTLNDELNKNLMILGYSKVKGQGIEMTLTDGLDDFNNSLDDNFYSTQRIIHNTDVLNIVNELKGLGVEAIAINGERIVNSSEINCSGGFISINSVKYPMPFYIYAIGDKDVLKDYLLNNNESYIRLLINRGIKVSIEAKDEITMPKYLGDIKIKYLIQNYK</sequence>
<dbReference type="EMBL" id="QAMZ01000045">
    <property type="protein sequence ID" value="PWL52751.1"/>
    <property type="molecule type" value="Genomic_DNA"/>
</dbReference>
<evidence type="ECO:0000313" key="5">
    <source>
        <dbReference type="EMBL" id="SFF49582.1"/>
    </source>
</evidence>
<evidence type="ECO:0000256" key="2">
    <source>
        <dbReference type="SAM" id="Coils"/>
    </source>
</evidence>
<keyword evidence="3" id="KW-1133">Transmembrane helix</keyword>
<evidence type="ECO:0000313" key="6">
    <source>
        <dbReference type="Proteomes" id="UP000182135"/>
    </source>
</evidence>
<dbReference type="Gene3D" id="3.30.70.1880">
    <property type="entry name" value="Protein of unknown function DUF881"/>
    <property type="match status" value="1"/>
</dbReference>
<keyword evidence="3" id="KW-0812">Transmembrane</keyword>
<dbReference type="Pfam" id="PF05949">
    <property type="entry name" value="DUF881"/>
    <property type="match status" value="1"/>
</dbReference>
<organism evidence="5 6">
    <name type="scientific">Clostridium cadaveris</name>
    <dbReference type="NCBI Taxonomy" id="1529"/>
    <lineage>
        <taxon>Bacteria</taxon>
        <taxon>Bacillati</taxon>
        <taxon>Bacillota</taxon>
        <taxon>Clostridia</taxon>
        <taxon>Eubacteriales</taxon>
        <taxon>Clostridiaceae</taxon>
        <taxon>Clostridium</taxon>
    </lineage>
</organism>
<feature type="transmembrane region" description="Helical" evidence="3">
    <location>
        <begin position="7"/>
        <end position="27"/>
    </location>
</feature>
<evidence type="ECO:0000256" key="1">
    <source>
        <dbReference type="ARBA" id="ARBA00009108"/>
    </source>
</evidence>
<keyword evidence="2" id="KW-0175">Coiled coil</keyword>
<comment type="similarity">
    <text evidence="1">Belongs to the UPF0749 family.</text>
</comment>
<dbReference type="InterPro" id="IPR010273">
    <property type="entry name" value="DUF881"/>
</dbReference>
<gene>
    <name evidence="4" type="ORF">DBY38_09625</name>
    <name evidence="5" type="ORF">SAMN04487885_101118</name>
</gene>
<dbReference type="PANTHER" id="PTHR37313:SF2">
    <property type="entry name" value="UPF0749 PROTEIN YLXX"/>
    <property type="match status" value="1"/>
</dbReference>
<dbReference type="RefSeq" id="WP_027638329.1">
    <property type="nucleotide sequence ID" value="NZ_CABMJC010000001.1"/>
</dbReference>
<dbReference type="PANTHER" id="PTHR37313">
    <property type="entry name" value="UPF0749 PROTEIN RV1825"/>
    <property type="match status" value="1"/>
</dbReference>
<dbReference type="STRING" id="1529.SAMN04487885_101118"/>
<feature type="coiled-coil region" evidence="2">
    <location>
        <begin position="48"/>
        <end position="75"/>
    </location>
</feature>
<accession>A0A1I2J4B2</accession>
<dbReference type="Proteomes" id="UP000182135">
    <property type="component" value="Unassembled WGS sequence"/>
</dbReference>
<keyword evidence="6" id="KW-1185">Reference proteome</keyword>
<evidence type="ECO:0000313" key="7">
    <source>
        <dbReference type="Proteomes" id="UP000246114"/>
    </source>
</evidence>
<proteinExistence type="inferred from homology"/>
<evidence type="ECO:0000313" key="4">
    <source>
        <dbReference type="EMBL" id="PWL52751.1"/>
    </source>
</evidence>
<reference evidence="5 6" key="1">
    <citation type="submission" date="2016-10" db="EMBL/GenBank/DDBJ databases">
        <authorList>
            <person name="de Groot N.N."/>
        </authorList>
    </citation>
    <scope>NUCLEOTIDE SEQUENCE [LARGE SCALE GENOMIC DNA]</scope>
    <source>
        <strain evidence="5 6">NLAE-zl-G419</strain>
    </source>
</reference>
<dbReference type="GeneID" id="90544844"/>